<keyword evidence="1" id="KW-0732">Signal</keyword>
<organism evidence="2">
    <name type="scientific">Culex pipiens</name>
    <name type="common">House mosquito</name>
    <dbReference type="NCBI Taxonomy" id="7175"/>
    <lineage>
        <taxon>Eukaryota</taxon>
        <taxon>Metazoa</taxon>
        <taxon>Ecdysozoa</taxon>
        <taxon>Arthropoda</taxon>
        <taxon>Hexapoda</taxon>
        <taxon>Insecta</taxon>
        <taxon>Pterygota</taxon>
        <taxon>Neoptera</taxon>
        <taxon>Endopterygota</taxon>
        <taxon>Diptera</taxon>
        <taxon>Nematocera</taxon>
        <taxon>Culicoidea</taxon>
        <taxon>Culicidae</taxon>
        <taxon>Culicinae</taxon>
        <taxon>Culicini</taxon>
        <taxon>Culex</taxon>
        <taxon>Culex</taxon>
    </lineage>
</organism>
<feature type="chain" id="PRO_5033988402" evidence="1">
    <location>
        <begin position="19"/>
        <end position="119"/>
    </location>
</feature>
<reference evidence="2" key="1">
    <citation type="submission" date="2021-05" db="EMBL/GenBank/DDBJ databases">
        <authorList>
            <person name="Alioto T."/>
            <person name="Alioto T."/>
            <person name="Gomez Garrido J."/>
        </authorList>
    </citation>
    <scope>NUCLEOTIDE SEQUENCE</scope>
</reference>
<sequence>MALWVRVWCLAWVRVLFSGRRRFFVLEGFLRGGPPPPTTFPTHNALCCHRRRPLGGVSRGWAWVSSSFSSSLSFVRSVWDNHLFRGRGRGCGCVCAPAVVAKLHFKLVSNRYRTRLIFL</sequence>
<protein>
    <submittedName>
        <fullName evidence="2">(northern house mosquito) hypothetical protein</fullName>
    </submittedName>
</protein>
<evidence type="ECO:0000256" key="1">
    <source>
        <dbReference type="SAM" id="SignalP"/>
    </source>
</evidence>
<dbReference type="EMBL" id="HBUE01127029">
    <property type="protein sequence ID" value="CAG6494993.1"/>
    <property type="molecule type" value="Transcribed_RNA"/>
</dbReference>
<feature type="signal peptide" evidence="1">
    <location>
        <begin position="1"/>
        <end position="18"/>
    </location>
</feature>
<evidence type="ECO:0000313" key="2">
    <source>
        <dbReference type="EMBL" id="CAG6494993.1"/>
    </source>
</evidence>
<name>A0A8D8CJL4_CULPI</name>
<accession>A0A8D8CJL4</accession>
<dbReference type="AlphaFoldDB" id="A0A8D8CJL4"/>
<proteinExistence type="predicted"/>